<dbReference type="InterPro" id="IPR003593">
    <property type="entry name" value="AAA+_ATPase"/>
</dbReference>
<protein>
    <recommendedName>
        <fullName evidence="5">AAA+ ATPase domain-containing protein</fullName>
    </recommendedName>
</protein>
<comment type="caution">
    <text evidence="6">The sequence shown here is derived from an EMBL/GenBank/DDBJ whole genome shotgun (WGS) entry which is preliminary data.</text>
</comment>
<dbReference type="InterPro" id="IPR002182">
    <property type="entry name" value="NB-ARC"/>
</dbReference>
<dbReference type="Gene3D" id="3.80.10.10">
    <property type="entry name" value="Ribonuclease Inhibitor"/>
    <property type="match status" value="2"/>
</dbReference>
<keyword evidence="7" id="KW-1185">Reference proteome</keyword>
<dbReference type="InterPro" id="IPR032675">
    <property type="entry name" value="LRR_dom_sf"/>
</dbReference>
<dbReference type="PRINTS" id="PR00364">
    <property type="entry name" value="DISEASERSIST"/>
</dbReference>
<dbReference type="InterPro" id="IPR050905">
    <property type="entry name" value="Plant_NBS-LRR"/>
</dbReference>
<organism evidence="6 7">
    <name type="scientific">Stylosanthes scabra</name>
    <dbReference type="NCBI Taxonomy" id="79078"/>
    <lineage>
        <taxon>Eukaryota</taxon>
        <taxon>Viridiplantae</taxon>
        <taxon>Streptophyta</taxon>
        <taxon>Embryophyta</taxon>
        <taxon>Tracheophyta</taxon>
        <taxon>Spermatophyta</taxon>
        <taxon>Magnoliopsida</taxon>
        <taxon>eudicotyledons</taxon>
        <taxon>Gunneridae</taxon>
        <taxon>Pentapetalae</taxon>
        <taxon>rosids</taxon>
        <taxon>fabids</taxon>
        <taxon>Fabales</taxon>
        <taxon>Fabaceae</taxon>
        <taxon>Papilionoideae</taxon>
        <taxon>50 kb inversion clade</taxon>
        <taxon>dalbergioids sensu lato</taxon>
        <taxon>Dalbergieae</taxon>
        <taxon>Pterocarpus clade</taxon>
        <taxon>Stylosanthes</taxon>
    </lineage>
</organism>
<reference evidence="6 7" key="1">
    <citation type="journal article" date="2023" name="Plants (Basel)">
        <title>Bridging the Gap: Combining Genomics and Transcriptomics Approaches to Understand Stylosanthes scabra, an Orphan Legume from the Brazilian Caatinga.</title>
        <authorList>
            <person name="Ferreira-Neto J.R.C."/>
            <person name="da Silva M.D."/>
            <person name="Binneck E."/>
            <person name="de Melo N.F."/>
            <person name="da Silva R.H."/>
            <person name="de Melo A.L.T.M."/>
            <person name="Pandolfi V."/>
            <person name="Bustamante F.O."/>
            <person name="Brasileiro-Vidal A.C."/>
            <person name="Benko-Iseppon A.M."/>
        </authorList>
    </citation>
    <scope>NUCLEOTIDE SEQUENCE [LARGE SCALE GENOMIC DNA]</scope>
    <source>
        <tissue evidence="6">Leaves</tissue>
    </source>
</reference>
<feature type="compositionally biased region" description="Polar residues" evidence="4">
    <location>
        <begin position="1226"/>
        <end position="1248"/>
    </location>
</feature>
<dbReference type="SUPFAM" id="SSF52540">
    <property type="entry name" value="P-loop containing nucleoside triphosphate hydrolases"/>
    <property type="match status" value="1"/>
</dbReference>
<accession>A0ABU6TH64</accession>
<evidence type="ECO:0000256" key="3">
    <source>
        <dbReference type="ARBA" id="ARBA00022821"/>
    </source>
</evidence>
<feature type="domain" description="AAA+ ATPase" evidence="5">
    <location>
        <begin position="171"/>
        <end position="321"/>
    </location>
</feature>
<evidence type="ECO:0000256" key="4">
    <source>
        <dbReference type="SAM" id="MobiDB-lite"/>
    </source>
</evidence>
<feature type="compositionally biased region" description="Basic and acidic residues" evidence="4">
    <location>
        <begin position="1258"/>
        <end position="1267"/>
    </location>
</feature>
<dbReference type="InterPro" id="IPR027417">
    <property type="entry name" value="P-loop_NTPase"/>
</dbReference>
<evidence type="ECO:0000256" key="1">
    <source>
        <dbReference type="ARBA" id="ARBA00008894"/>
    </source>
</evidence>
<dbReference type="PANTHER" id="PTHR33463:SF105">
    <property type="entry name" value="AND NB-ARC DOMAIN DISEASE RESISTANCE PROTEIN, PUTATIVE-RELATED"/>
    <property type="match status" value="1"/>
</dbReference>
<keyword evidence="2" id="KW-0433">Leucine-rich repeat</keyword>
<proteinExistence type="inferred from homology"/>
<dbReference type="EMBL" id="JASCZI010090960">
    <property type="protein sequence ID" value="MED6148086.1"/>
    <property type="molecule type" value="Genomic_DNA"/>
</dbReference>
<evidence type="ECO:0000256" key="2">
    <source>
        <dbReference type="ARBA" id="ARBA00022614"/>
    </source>
</evidence>
<dbReference type="Gene3D" id="3.40.50.300">
    <property type="entry name" value="P-loop containing nucleotide triphosphate hydrolases"/>
    <property type="match status" value="1"/>
</dbReference>
<evidence type="ECO:0000313" key="7">
    <source>
        <dbReference type="Proteomes" id="UP001341840"/>
    </source>
</evidence>
<evidence type="ECO:0000313" key="6">
    <source>
        <dbReference type="EMBL" id="MED6148086.1"/>
    </source>
</evidence>
<sequence>MDCFTGFASSVARDLVCGAVDELSYPCCFNNFVDGLQQKEDKLIRTRNSVKNRVKHAKKQAIKNTEVFDAWLEESSPLKNNAEDLLKKARTNKSCCFGLCPNWIWRYHLAKKLSRKKQEIEKCIEEGKEYMQFERVASLPPPQHLSEAKRLKFESMQYPYEQLLEALKDDKVTTIGLYGMGGCGKTTMALELMRTAETEHLFDKVLFVPVSSKVEVRKIQDKIASMLQFEFPEDGERERAQRLSKRLTLDDESTLVILDDVWQLLDFGEIGIPSGEDHGNCKVLITTRSGTVCGTLKGKAEDDWRVALDRLRRSIPVNIEKGLQNPYNCLRVSYNNLDTEEAKSLFLLCSVFPEDFNIPVETLIRIAIGLGIVGEVRSFEGARNEVSAAKNVLISSCLLSFSCGDDDEGECVKMHDLVRNIALWIAKEENKVVKCALEKDVTFESNSIKYLWCKEVPIDLDCSSIELLCLKTDLHISDEIFERMERLKVLSLCWEGTHRSALSMTSFKSLLNLRCLFLEWWELGDISSIGCMKKLESLTLSVCSFYELPDVVTTQLTNLRLLHLSKCDIETNPFGVIGRQQLLEELYFYDYEWAFDIGDHAEFLKTFSVPQALQRYQIKLGPEFEDHEKEILSGHRTLVLSYFDTSNAAVVDLAKKADVLLLANIKAGGKNIIPDIFQIESGGAMNYRWIELRLRDSEKMECLVDTRSHYKQEGTLFSELRKLAIECMENLGALCHGMHPVGLFKKLEQLYIYKCPVLTCLFDQAVARNLVKLEKLEIVYCDGLKYIMEDDDTEIKEINREDDILVFSKLKQLRINGCLMLEYTIPVAFAQSLVQLESLEISRCSGLKQVFGQSMHQDHSQSEPDNKLLALKKLRLTSNSNMISIFPQHCSATLPSLQEFYLWDCPKFDIAVNTFKANHRKDVMTIEKEFLTSKSMVINNSNMESIYNLDGVDTLEQPISLSLQYLRLLYLCQMKHICVGLKNSFAFQHLKKLEIYGCEKLEVIFPVSVLRYLPELERLEITECQELKQIIEEDVDSKRLSNHFHPQPCFPKLAALVVNNCHNLKRLFCVSASNDLPNLKLLIIWGASELEELIGDETKRVKVELPKLKLAVLTYLSSLCQGIELPSLMLRVVHDCPKLSLTSSFPTLEEFEGKLSELDKDLEIDEFYRWKLVKMVGETIKSDSRVEDPTKEVSIYFPVVPEDETRSTIEIHQSIWRGIGEGATSQNGKTLTLSTHSQARPKSGQLVNSRRKSYSHPTNKDNEHRPIIIRDSKYDVPISPSVSTLREDHPATDDSLVEKAFADIEESLKMPLKDIASSKANCLRLLTALKFLSHLPLEVESLSSGLKAIIHSLHQEFPSILWSFKQAFEATHGFAALEEKEQYIKEEPSYGNDKAYKAKDMEEIVKEGIEDCEADLSSLDEEKKQCILGSTRLREEYQRKARQQLFEVNYKWSALCSQFQLKDFS</sequence>
<feature type="region of interest" description="Disordered" evidence="4">
    <location>
        <begin position="1226"/>
        <end position="1267"/>
    </location>
</feature>
<dbReference type="SMART" id="SM00382">
    <property type="entry name" value="AAA"/>
    <property type="match status" value="1"/>
</dbReference>
<keyword evidence="3" id="KW-0611">Plant defense</keyword>
<dbReference type="Gene3D" id="1.10.10.10">
    <property type="entry name" value="Winged helix-like DNA-binding domain superfamily/Winged helix DNA-binding domain"/>
    <property type="match status" value="1"/>
</dbReference>
<dbReference type="InterPro" id="IPR036388">
    <property type="entry name" value="WH-like_DNA-bd_sf"/>
</dbReference>
<comment type="similarity">
    <text evidence="1">Belongs to the disease resistance NB-LRR family.</text>
</comment>
<gene>
    <name evidence="6" type="ORF">PIB30_049942</name>
</gene>
<name>A0ABU6TH64_9FABA</name>
<dbReference type="SUPFAM" id="SSF52058">
    <property type="entry name" value="L domain-like"/>
    <property type="match status" value="1"/>
</dbReference>
<dbReference type="PANTHER" id="PTHR33463">
    <property type="entry name" value="NB-ARC DOMAIN-CONTAINING PROTEIN-RELATED"/>
    <property type="match status" value="1"/>
</dbReference>
<dbReference type="InterPro" id="IPR057135">
    <property type="entry name" value="At4g27190-like_LRR"/>
</dbReference>
<evidence type="ECO:0000259" key="5">
    <source>
        <dbReference type="SMART" id="SM00382"/>
    </source>
</evidence>
<dbReference type="Pfam" id="PF23247">
    <property type="entry name" value="LRR_RPS2"/>
    <property type="match status" value="3"/>
</dbReference>
<dbReference type="Proteomes" id="UP001341840">
    <property type="component" value="Unassembled WGS sequence"/>
</dbReference>
<dbReference type="Pfam" id="PF00931">
    <property type="entry name" value="NB-ARC"/>
    <property type="match status" value="1"/>
</dbReference>